<feature type="coiled-coil region" evidence="1">
    <location>
        <begin position="279"/>
        <end position="306"/>
    </location>
</feature>
<keyword evidence="1" id="KW-0175">Coiled coil</keyword>
<dbReference type="OrthoDB" id="5858693at2759"/>
<name>A0A8S4QB11_CAEEL</name>
<evidence type="ECO:0000313" key="4">
    <source>
        <dbReference type="WormBase" id="T05B11.7a"/>
    </source>
</evidence>
<dbReference type="Proteomes" id="UP000001940">
    <property type="component" value="Chromosome V"/>
</dbReference>
<accession>A0A8S4QB11</accession>
<reference evidence="2 3" key="1">
    <citation type="journal article" date="1998" name="Science">
        <title>Genome sequence of the nematode C. elegans: a platform for investigating biology.</title>
        <authorList>
            <consortium name="The C. elegans sequencing consortium"/>
            <person name="Sulson J.E."/>
            <person name="Waterston R."/>
        </authorList>
    </citation>
    <scope>NUCLEOTIDE SEQUENCE [LARGE SCALE GENOMIC DNA]</scope>
    <source>
        <strain evidence="2 3">Bristol N2</strain>
    </source>
</reference>
<dbReference type="SMR" id="A0A8S4QB11"/>
<dbReference type="AlphaFoldDB" id="A0A8S4QB11"/>
<feature type="coiled-coil region" evidence="1">
    <location>
        <begin position="10"/>
        <end position="44"/>
    </location>
</feature>
<dbReference type="WormBase" id="T05B11.7a">
    <property type="protein sequence ID" value="CE54421"/>
    <property type="gene ID" value="WBGene00044342"/>
</dbReference>
<dbReference type="EMBL" id="BX284605">
    <property type="protein sequence ID" value="CAH2183058.1"/>
    <property type="molecule type" value="Genomic_DNA"/>
</dbReference>
<feature type="coiled-coil region" evidence="1">
    <location>
        <begin position="177"/>
        <end position="246"/>
    </location>
</feature>
<evidence type="ECO:0000256" key="1">
    <source>
        <dbReference type="SAM" id="Coils"/>
    </source>
</evidence>
<protein>
    <submittedName>
        <fullName evidence="2">Uncharacterized protein</fullName>
    </submittedName>
</protein>
<organism evidence="2 3">
    <name type="scientific">Caenorhabditis elegans</name>
    <dbReference type="NCBI Taxonomy" id="6239"/>
    <lineage>
        <taxon>Eukaryota</taxon>
        <taxon>Metazoa</taxon>
        <taxon>Ecdysozoa</taxon>
        <taxon>Nematoda</taxon>
        <taxon>Chromadorea</taxon>
        <taxon>Rhabditida</taxon>
        <taxon>Rhabditina</taxon>
        <taxon>Rhabditomorpha</taxon>
        <taxon>Rhabditoidea</taxon>
        <taxon>Rhabditidae</taxon>
        <taxon>Peloderinae</taxon>
        <taxon>Caenorhabditis</taxon>
    </lineage>
</organism>
<proteinExistence type="predicted"/>
<evidence type="ECO:0000313" key="3">
    <source>
        <dbReference type="Proteomes" id="UP000001940"/>
    </source>
</evidence>
<dbReference type="AGR" id="WB:WBGene00044342"/>
<feature type="coiled-coil region" evidence="1">
    <location>
        <begin position="106"/>
        <end position="140"/>
    </location>
</feature>
<keyword evidence="3" id="KW-1185">Reference proteome</keyword>
<evidence type="ECO:0000313" key="2">
    <source>
        <dbReference type="EMBL" id="CAH2183058.1"/>
    </source>
</evidence>
<gene>
    <name evidence="2" type="ORF">CELE_T05B11.7</name>
    <name evidence="2 4" type="ORF">T05B11.7</name>
</gene>
<sequence length="307" mass="36386">MSFGDGNPTFEELMEVVQRQQEVIELFEQQIEACRIECVKLADESERKSELFIEMEKTEEIMKNEIEFLKTGNDSKRNEREEKITDSELETVGELRIKCKEITFNLEKLKTQNAAQEVELELQRKNNELLRLELDSERQQNYDGKRKATVTTESIQKDMLEKCAKLQESQTKYQIDLARMKSELELKEHREKQLERHYEDIMDEMKEIRKEKSSAMVKCSAMTSEIAELKTKIQQLRGKLPRNEHDIEDMNKLLGDQSHLIAALREETKLLARKLEGDSRDYRQTIKVLKHDKRELEQRIESFLRVD</sequence>